<sequence>MFRSLTTMSYINRVKMMKSQNVFWHRLKLRNIILLISIFNICCVNINLNEYPSKCTIIMPATSAVSVDLAVNALIKHISYFTTEVLPVHSSPVWKNISEELNGLWKVPAVRINVRQDRRRILSIAREKYGIYFNNKENISPVCNTSTDSGDHSNTNDTNDDDIKADDDLLSDEGYNDDEFENFHVTISRKQWNLMKRDEPFIYKGRRYHGFEPGVWTNIISFALWEQYRLKFAFVFKHGKINKTSDNYYATITGYCKDGSCLNPIRGIIKNPPLDEGPVVITMKCRDTRNSKHADVKRPLNGIDATGGLVKKLTESGPNKSGYIFLYQIVINFDGTTVPSLTTNNGLQPRTFIRLDTAHFLHTVSRWKCFQSVLHKIVKSFFLYCVALMIDCKSLSSLEEIFTLILIVCRTEFEDSIIAIDDRMITPGEAKKTLEKLIATRDLSNDLNLDLNNIDFVEVDPDKTLVFEELSQKATDNKGWSVALLRWIDKVCRKTNTVIFTGKKLNTHYVPELYGNLVDNMKDFPLWSNVCTPETMLRPNSCFVETAFKDLKMTLSKKVKLPTSVIKFLKLHIDDILGGINIFRSKLTKFVVDHCDDLKTSKEENFYENWKGKGKNEAAMDYDWTSDYAMDVSDNIESNYPVTTSENTSEHIRNTQLAEDLNDSIIMLKRHEDH</sequence>
<evidence type="ECO:0000256" key="1">
    <source>
        <dbReference type="SAM" id="MobiDB-lite"/>
    </source>
</evidence>
<dbReference type="EMBL" id="CAJNRD030001121">
    <property type="protein sequence ID" value="CAG5096738.1"/>
    <property type="molecule type" value="Genomic_DNA"/>
</dbReference>
<dbReference type="AlphaFoldDB" id="A0A8J2MR60"/>
<comment type="caution">
    <text evidence="2">The sequence shown here is derived from an EMBL/GenBank/DDBJ whole genome shotgun (WGS) entry which is preliminary data.</text>
</comment>
<accession>A0A8J2MR60</accession>
<feature type="compositionally biased region" description="Low complexity" evidence="1">
    <location>
        <begin position="144"/>
        <end position="157"/>
    </location>
</feature>
<dbReference type="OrthoDB" id="7600614at2759"/>
<gene>
    <name evidence="2" type="ORF">HICCMSTLAB_LOCUS8360</name>
</gene>
<evidence type="ECO:0000313" key="2">
    <source>
        <dbReference type="EMBL" id="CAG5096738.1"/>
    </source>
</evidence>
<reference evidence="2" key="1">
    <citation type="submission" date="2021-04" db="EMBL/GenBank/DDBJ databases">
        <authorList>
            <person name="Chebbi M.A.C M."/>
        </authorList>
    </citation>
    <scope>NUCLEOTIDE SEQUENCE</scope>
</reference>
<organism evidence="2 3">
    <name type="scientific">Cotesia congregata</name>
    <name type="common">Parasitoid wasp</name>
    <name type="synonym">Apanteles congregatus</name>
    <dbReference type="NCBI Taxonomy" id="51543"/>
    <lineage>
        <taxon>Eukaryota</taxon>
        <taxon>Metazoa</taxon>
        <taxon>Ecdysozoa</taxon>
        <taxon>Arthropoda</taxon>
        <taxon>Hexapoda</taxon>
        <taxon>Insecta</taxon>
        <taxon>Pterygota</taxon>
        <taxon>Neoptera</taxon>
        <taxon>Endopterygota</taxon>
        <taxon>Hymenoptera</taxon>
        <taxon>Apocrita</taxon>
        <taxon>Ichneumonoidea</taxon>
        <taxon>Braconidae</taxon>
        <taxon>Microgastrinae</taxon>
        <taxon>Cotesia</taxon>
    </lineage>
</organism>
<keyword evidence="3" id="KW-1185">Reference proteome</keyword>
<evidence type="ECO:0000313" key="3">
    <source>
        <dbReference type="Proteomes" id="UP000786811"/>
    </source>
</evidence>
<name>A0A8J2MR60_COTCN</name>
<feature type="region of interest" description="Disordered" evidence="1">
    <location>
        <begin position="143"/>
        <end position="163"/>
    </location>
</feature>
<dbReference type="Proteomes" id="UP000786811">
    <property type="component" value="Unassembled WGS sequence"/>
</dbReference>
<feature type="non-terminal residue" evidence="2">
    <location>
        <position position="1"/>
    </location>
</feature>
<proteinExistence type="predicted"/>
<protein>
    <submittedName>
        <fullName evidence="2">Similar to NOF: 120.7 kDa protein in NOF-FB transposable element (Drosophila melanogaster)</fullName>
    </submittedName>
</protein>